<accession>A0AC35U6H5</accession>
<sequence>MEQTQQGVKRELTHKGNEDVASIKDCYDFEEDTKGQGAGGQFQFMKNAKNKMIFRNPWASNEEPAETSTSKDVLKKAESVGTKSTSTQDKSSNKSKENGELVDFRNDIKYVISGLKEKSQNVQILSALFMSSKCTSAEFRQFCRNHDILDLFLANCVKYTKPGPSLALAQSTIIYLLSRDKGNFHFSQKVIKVITSSIEMEEDLSDEYLKTKEKIKETLREYIVSVNKNNDKPVTFEVVDEKVTPKNLALEALLFISISNSSTKFRDEIHKCGMLGLLAELANDLCAPYKNAHTITSINKFEEKQLNVLLRLILHNSMNHGTNKAYLTLFKKNELISNLQDYFNFLCEKIKVLKEDERLDVEKTNIIQVLLNLTLNLTEENELCCSVIGKSHLFVKNLCCMLGCWTNKYINEKHRFINLMSAAGCVANIVEACGKNRRFLLSETCDYYDEKKKETSVIRIIDCFAKCFTFLESQITVIDENIDHMLDNDIDEDIGAVSDTSDDDLERESRNSRIEMVKLRNEQKEKECNVLFTEVAEKYATSHMEINFLASFVGVNLGLLIQTDEELADSIRAHIPNGKFGTMNSLLQRFLDFTSQIHQNRANSCIRAVSKIIENLEALDCLR</sequence>
<protein>
    <submittedName>
        <fullName evidence="2">WAPL domain-containing protein</fullName>
    </submittedName>
</protein>
<evidence type="ECO:0000313" key="1">
    <source>
        <dbReference type="Proteomes" id="UP000095286"/>
    </source>
</evidence>
<organism evidence="1 2">
    <name type="scientific">Rhabditophanes sp. KR3021</name>
    <dbReference type="NCBI Taxonomy" id="114890"/>
    <lineage>
        <taxon>Eukaryota</taxon>
        <taxon>Metazoa</taxon>
        <taxon>Ecdysozoa</taxon>
        <taxon>Nematoda</taxon>
        <taxon>Chromadorea</taxon>
        <taxon>Rhabditida</taxon>
        <taxon>Tylenchina</taxon>
        <taxon>Panagrolaimomorpha</taxon>
        <taxon>Strongyloidoidea</taxon>
        <taxon>Alloionematidae</taxon>
        <taxon>Rhabditophanes</taxon>
    </lineage>
</organism>
<dbReference type="WBParaSite" id="RSKR_0000833900.1">
    <property type="protein sequence ID" value="RSKR_0000833900.1"/>
    <property type="gene ID" value="RSKR_0000833900"/>
</dbReference>
<reference evidence="2" key="1">
    <citation type="submission" date="2016-11" db="UniProtKB">
        <authorList>
            <consortium name="WormBaseParasite"/>
        </authorList>
    </citation>
    <scope>IDENTIFICATION</scope>
    <source>
        <strain evidence="2">KR3021</strain>
    </source>
</reference>
<evidence type="ECO:0000313" key="2">
    <source>
        <dbReference type="WBParaSite" id="RSKR_0000833900.1"/>
    </source>
</evidence>
<name>A0AC35U6H5_9BILA</name>
<dbReference type="Proteomes" id="UP000095286">
    <property type="component" value="Unplaced"/>
</dbReference>
<proteinExistence type="predicted"/>